<keyword evidence="2" id="KW-1185">Reference proteome</keyword>
<name>A0A9K3ID85_HELAN</name>
<comment type="caution">
    <text evidence="1">The sequence shown here is derived from an EMBL/GenBank/DDBJ whole genome shotgun (WGS) entry which is preliminary data.</text>
</comment>
<gene>
    <name evidence="1" type="ORF">HanXRQr2_Chr08g0331381</name>
</gene>
<reference evidence="1" key="1">
    <citation type="journal article" date="2017" name="Nature">
        <title>The sunflower genome provides insights into oil metabolism, flowering and Asterid evolution.</title>
        <authorList>
            <person name="Badouin H."/>
            <person name="Gouzy J."/>
            <person name="Grassa C.J."/>
            <person name="Murat F."/>
            <person name="Staton S.E."/>
            <person name="Cottret L."/>
            <person name="Lelandais-Briere C."/>
            <person name="Owens G.L."/>
            <person name="Carrere S."/>
            <person name="Mayjonade B."/>
            <person name="Legrand L."/>
            <person name="Gill N."/>
            <person name="Kane N.C."/>
            <person name="Bowers J.E."/>
            <person name="Hubner S."/>
            <person name="Bellec A."/>
            <person name="Berard A."/>
            <person name="Berges H."/>
            <person name="Blanchet N."/>
            <person name="Boniface M.C."/>
            <person name="Brunel D."/>
            <person name="Catrice O."/>
            <person name="Chaidir N."/>
            <person name="Claudel C."/>
            <person name="Donnadieu C."/>
            <person name="Faraut T."/>
            <person name="Fievet G."/>
            <person name="Helmstetter N."/>
            <person name="King M."/>
            <person name="Knapp S.J."/>
            <person name="Lai Z."/>
            <person name="Le Paslier M.C."/>
            <person name="Lippi Y."/>
            <person name="Lorenzon L."/>
            <person name="Mandel J.R."/>
            <person name="Marage G."/>
            <person name="Marchand G."/>
            <person name="Marquand E."/>
            <person name="Bret-Mestries E."/>
            <person name="Morien E."/>
            <person name="Nambeesan S."/>
            <person name="Nguyen T."/>
            <person name="Pegot-Espagnet P."/>
            <person name="Pouilly N."/>
            <person name="Raftis F."/>
            <person name="Sallet E."/>
            <person name="Schiex T."/>
            <person name="Thomas J."/>
            <person name="Vandecasteele C."/>
            <person name="Vares D."/>
            <person name="Vear F."/>
            <person name="Vautrin S."/>
            <person name="Crespi M."/>
            <person name="Mangin B."/>
            <person name="Burke J.M."/>
            <person name="Salse J."/>
            <person name="Munos S."/>
            <person name="Vincourt P."/>
            <person name="Rieseberg L.H."/>
            <person name="Langlade N.B."/>
        </authorList>
    </citation>
    <scope>NUCLEOTIDE SEQUENCE</scope>
    <source>
        <tissue evidence="1">Leaves</tissue>
    </source>
</reference>
<evidence type="ECO:0000313" key="1">
    <source>
        <dbReference type="EMBL" id="KAF5794724.1"/>
    </source>
</evidence>
<sequence>MYIEIPTGNFNKLTNGYLRGMGHSFTIRYETSQDYQYTSHCHPYPRRSLSLQ</sequence>
<dbReference type="Proteomes" id="UP000215914">
    <property type="component" value="Unassembled WGS sequence"/>
</dbReference>
<dbReference type="AlphaFoldDB" id="A0A9K3ID85"/>
<evidence type="ECO:0000313" key="2">
    <source>
        <dbReference type="Proteomes" id="UP000215914"/>
    </source>
</evidence>
<protein>
    <submittedName>
        <fullName evidence="1">Uncharacterized protein</fullName>
    </submittedName>
</protein>
<organism evidence="1 2">
    <name type="scientific">Helianthus annuus</name>
    <name type="common">Common sunflower</name>
    <dbReference type="NCBI Taxonomy" id="4232"/>
    <lineage>
        <taxon>Eukaryota</taxon>
        <taxon>Viridiplantae</taxon>
        <taxon>Streptophyta</taxon>
        <taxon>Embryophyta</taxon>
        <taxon>Tracheophyta</taxon>
        <taxon>Spermatophyta</taxon>
        <taxon>Magnoliopsida</taxon>
        <taxon>eudicotyledons</taxon>
        <taxon>Gunneridae</taxon>
        <taxon>Pentapetalae</taxon>
        <taxon>asterids</taxon>
        <taxon>campanulids</taxon>
        <taxon>Asterales</taxon>
        <taxon>Asteraceae</taxon>
        <taxon>Asteroideae</taxon>
        <taxon>Heliantheae alliance</taxon>
        <taxon>Heliantheae</taxon>
        <taxon>Helianthus</taxon>
    </lineage>
</organism>
<reference evidence="1" key="2">
    <citation type="submission" date="2020-06" db="EMBL/GenBank/DDBJ databases">
        <title>Helianthus annuus Genome sequencing and assembly Release 2.</title>
        <authorList>
            <person name="Gouzy J."/>
            <person name="Langlade N."/>
            <person name="Munos S."/>
        </authorList>
    </citation>
    <scope>NUCLEOTIDE SEQUENCE</scope>
    <source>
        <tissue evidence="1">Leaves</tissue>
    </source>
</reference>
<accession>A0A9K3ID85</accession>
<dbReference type="EMBL" id="MNCJ02000323">
    <property type="protein sequence ID" value="KAF5794724.1"/>
    <property type="molecule type" value="Genomic_DNA"/>
</dbReference>
<dbReference type="Gramene" id="mRNA:HanXRQr2_Chr08g0331381">
    <property type="protein sequence ID" value="CDS:HanXRQr2_Chr08g0331381.1"/>
    <property type="gene ID" value="HanXRQr2_Chr08g0331381"/>
</dbReference>
<proteinExistence type="predicted"/>